<sequence length="148" mass="16360">MHEYLALRELSVRYAFAVDDGDGASFASAFLPDARLRMFRPGDGLDPSVRLDGTEALRAVPANVRSRYATTLHLLGQSGYDVDGDTATGTTYCIAHHVESTPHGGVDHVMHIRYTDTYRRAPGGDWLIAERVGICHWTETRAIDQVRS</sequence>
<proteinExistence type="predicted"/>
<evidence type="ECO:0000313" key="2">
    <source>
        <dbReference type="EMBL" id="REF98325.1"/>
    </source>
</evidence>
<comment type="caution">
    <text evidence="2">The sequence shown here is derived from an EMBL/GenBank/DDBJ whole genome shotgun (WGS) entry which is preliminary data.</text>
</comment>
<accession>A0A3D9ZM11</accession>
<dbReference type="AlphaFoldDB" id="A0A3D9ZM11"/>
<organism evidence="2 3">
    <name type="scientific">Asanoa ferruginea</name>
    <dbReference type="NCBI Taxonomy" id="53367"/>
    <lineage>
        <taxon>Bacteria</taxon>
        <taxon>Bacillati</taxon>
        <taxon>Actinomycetota</taxon>
        <taxon>Actinomycetes</taxon>
        <taxon>Micromonosporales</taxon>
        <taxon>Micromonosporaceae</taxon>
        <taxon>Asanoa</taxon>
    </lineage>
</organism>
<dbReference type="RefSeq" id="WP_116069626.1">
    <property type="nucleotide sequence ID" value="NZ_BONB01000082.1"/>
</dbReference>
<dbReference type="EMBL" id="QUMQ01000001">
    <property type="protein sequence ID" value="REF98325.1"/>
    <property type="molecule type" value="Genomic_DNA"/>
</dbReference>
<evidence type="ECO:0000313" key="3">
    <source>
        <dbReference type="Proteomes" id="UP000256913"/>
    </source>
</evidence>
<keyword evidence="3" id="KW-1185">Reference proteome</keyword>
<dbReference type="InterPro" id="IPR037401">
    <property type="entry name" value="SnoaL-like"/>
</dbReference>
<feature type="domain" description="SnoaL-like" evidence="1">
    <location>
        <begin position="3"/>
        <end position="131"/>
    </location>
</feature>
<gene>
    <name evidence="2" type="ORF">DFJ67_4342</name>
</gene>
<name>A0A3D9ZM11_9ACTN</name>
<dbReference type="Gene3D" id="3.10.450.50">
    <property type="match status" value="1"/>
</dbReference>
<dbReference type="OrthoDB" id="1492465at2"/>
<reference evidence="2 3" key="1">
    <citation type="submission" date="2018-08" db="EMBL/GenBank/DDBJ databases">
        <title>Sequencing the genomes of 1000 actinobacteria strains.</title>
        <authorList>
            <person name="Klenk H.-P."/>
        </authorList>
    </citation>
    <scope>NUCLEOTIDE SEQUENCE [LARGE SCALE GENOMIC DNA]</scope>
    <source>
        <strain evidence="2 3">DSM 44099</strain>
    </source>
</reference>
<dbReference type="SUPFAM" id="SSF54427">
    <property type="entry name" value="NTF2-like"/>
    <property type="match status" value="1"/>
</dbReference>
<protein>
    <submittedName>
        <fullName evidence="2">SnoaL-like protein</fullName>
    </submittedName>
</protein>
<dbReference type="InterPro" id="IPR032710">
    <property type="entry name" value="NTF2-like_dom_sf"/>
</dbReference>
<dbReference type="Proteomes" id="UP000256913">
    <property type="component" value="Unassembled WGS sequence"/>
</dbReference>
<dbReference type="Pfam" id="PF13577">
    <property type="entry name" value="SnoaL_4"/>
    <property type="match status" value="1"/>
</dbReference>
<evidence type="ECO:0000259" key="1">
    <source>
        <dbReference type="Pfam" id="PF13577"/>
    </source>
</evidence>